<proteinExistence type="predicted"/>
<dbReference type="SUPFAM" id="SSF50156">
    <property type="entry name" value="PDZ domain-like"/>
    <property type="match status" value="1"/>
</dbReference>
<dbReference type="Proteomes" id="UP001501011">
    <property type="component" value="Unassembled WGS sequence"/>
</dbReference>
<dbReference type="SMART" id="SM00228">
    <property type="entry name" value="PDZ"/>
    <property type="match status" value="2"/>
</dbReference>
<sequence length="436" mass="48920">MKTLIRVIFLIVIFFSYSVYASELSDNKSKALLGDIRQDISHSLSQVGKLEGNNDWSVSLLKHGRGTTPLGAVIEASSNLVLSVSANGIAQQLGVISGDRLQKLWVGEELYLDNFSKVKMSEGDQVRLLLLRAGERIESSLKIQNINFPSWKLLSDPGSEDVTTLKKVKLINNISSSKGKELLRQLELRVNKKLAEIYRVESEHAGMRFGFEVMQAPLEMYELGLSIDQSDQVVISVDANSNADRLGLMKGDRVVGITLNGELYKNKLATLSVEEGDHVQVQVMRNDELYSFATEIEPTTIPSWYLTVNDATKPKLSGCGVVTFLFTPKLVQDIYNVEASQIDGESVLISKTIHQLKAGQHSLKLYDKIPAKELLPSINTSKRFYRESKMLDLIVESDKRYFIGAKFDRNKRYKTRGGAYWEPVILKVEDYKCSLD</sequence>
<evidence type="ECO:0000313" key="3">
    <source>
        <dbReference type="Proteomes" id="UP001501011"/>
    </source>
</evidence>
<organism evidence="2 3">
    <name type="scientific">Kangiella marina</name>
    <dbReference type="NCBI Taxonomy" id="1079178"/>
    <lineage>
        <taxon>Bacteria</taxon>
        <taxon>Pseudomonadati</taxon>
        <taxon>Pseudomonadota</taxon>
        <taxon>Gammaproteobacteria</taxon>
        <taxon>Kangiellales</taxon>
        <taxon>Kangiellaceae</taxon>
        <taxon>Kangiella</taxon>
    </lineage>
</organism>
<dbReference type="InterPro" id="IPR036034">
    <property type="entry name" value="PDZ_sf"/>
</dbReference>
<gene>
    <name evidence="2" type="ORF">GCM10023151_00050</name>
</gene>
<name>A0ABP8I9G2_9GAMM</name>
<feature type="domain" description="PDZ" evidence="1">
    <location>
        <begin position="221"/>
        <end position="287"/>
    </location>
</feature>
<comment type="caution">
    <text evidence="2">The sequence shown here is derived from an EMBL/GenBank/DDBJ whole genome shotgun (WGS) entry which is preliminary data.</text>
</comment>
<evidence type="ECO:0000259" key="1">
    <source>
        <dbReference type="SMART" id="SM00228"/>
    </source>
</evidence>
<dbReference type="InterPro" id="IPR001478">
    <property type="entry name" value="PDZ"/>
</dbReference>
<evidence type="ECO:0000313" key="2">
    <source>
        <dbReference type="EMBL" id="GAA4354187.1"/>
    </source>
</evidence>
<protein>
    <recommendedName>
        <fullName evidence="1">PDZ domain-containing protein</fullName>
    </recommendedName>
</protein>
<keyword evidence="3" id="KW-1185">Reference proteome</keyword>
<dbReference type="RefSeq" id="WP_345291158.1">
    <property type="nucleotide sequence ID" value="NZ_BAABFV010000001.1"/>
</dbReference>
<feature type="domain" description="PDZ" evidence="1">
    <location>
        <begin position="68"/>
        <end position="134"/>
    </location>
</feature>
<reference evidence="3" key="1">
    <citation type="journal article" date="2019" name="Int. J. Syst. Evol. Microbiol.">
        <title>The Global Catalogue of Microorganisms (GCM) 10K type strain sequencing project: providing services to taxonomists for standard genome sequencing and annotation.</title>
        <authorList>
            <consortium name="The Broad Institute Genomics Platform"/>
            <consortium name="The Broad Institute Genome Sequencing Center for Infectious Disease"/>
            <person name="Wu L."/>
            <person name="Ma J."/>
        </authorList>
    </citation>
    <scope>NUCLEOTIDE SEQUENCE [LARGE SCALE GENOMIC DNA]</scope>
    <source>
        <strain evidence="3">JCM 17728</strain>
    </source>
</reference>
<dbReference type="Gene3D" id="2.30.42.10">
    <property type="match status" value="1"/>
</dbReference>
<dbReference type="EMBL" id="BAABFV010000001">
    <property type="protein sequence ID" value="GAA4354187.1"/>
    <property type="molecule type" value="Genomic_DNA"/>
</dbReference>
<accession>A0ABP8I9G2</accession>